<accession>A0A0A9HQW5</accession>
<sequence length="97" mass="11048">MHPWTIPLRLHCKITYAKGVVHMLSKINSFHLVCKETSFGLVYAGTFKETINCDMQLTCGLVPAQKVPPFLIRCFVSVNIVHGKVSLIWFNEVKKMN</sequence>
<protein>
    <submittedName>
        <fullName evidence="1">Uncharacterized protein</fullName>
    </submittedName>
</protein>
<name>A0A0A9HQW5_ARUDO</name>
<proteinExistence type="predicted"/>
<organism evidence="1">
    <name type="scientific">Arundo donax</name>
    <name type="common">Giant reed</name>
    <name type="synonym">Donax arundinaceus</name>
    <dbReference type="NCBI Taxonomy" id="35708"/>
    <lineage>
        <taxon>Eukaryota</taxon>
        <taxon>Viridiplantae</taxon>
        <taxon>Streptophyta</taxon>
        <taxon>Embryophyta</taxon>
        <taxon>Tracheophyta</taxon>
        <taxon>Spermatophyta</taxon>
        <taxon>Magnoliopsida</taxon>
        <taxon>Liliopsida</taxon>
        <taxon>Poales</taxon>
        <taxon>Poaceae</taxon>
        <taxon>PACMAD clade</taxon>
        <taxon>Arundinoideae</taxon>
        <taxon>Arundineae</taxon>
        <taxon>Arundo</taxon>
    </lineage>
</organism>
<evidence type="ECO:0000313" key="1">
    <source>
        <dbReference type="EMBL" id="JAE35318.1"/>
    </source>
</evidence>
<reference evidence="1" key="1">
    <citation type="submission" date="2014-09" db="EMBL/GenBank/DDBJ databases">
        <authorList>
            <person name="Magalhaes I.L.F."/>
            <person name="Oliveira U."/>
            <person name="Santos F.R."/>
            <person name="Vidigal T.H.D.A."/>
            <person name="Brescovit A.D."/>
            <person name="Santos A.J."/>
        </authorList>
    </citation>
    <scope>NUCLEOTIDE SEQUENCE</scope>
    <source>
        <tissue evidence="1">Shoot tissue taken approximately 20 cm above the soil surface</tissue>
    </source>
</reference>
<dbReference type="EMBL" id="GBRH01162578">
    <property type="protein sequence ID" value="JAE35318.1"/>
    <property type="molecule type" value="Transcribed_RNA"/>
</dbReference>
<dbReference type="AlphaFoldDB" id="A0A0A9HQW5"/>
<reference evidence="1" key="2">
    <citation type="journal article" date="2015" name="Data Brief">
        <title>Shoot transcriptome of the giant reed, Arundo donax.</title>
        <authorList>
            <person name="Barrero R.A."/>
            <person name="Guerrero F.D."/>
            <person name="Moolhuijzen P."/>
            <person name="Goolsby J.A."/>
            <person name="Tidwell J."/>
            <person name="Bellgard S.E."/>
            <person name="Bellgard M.I."/>
        </authorList>
    </citation>
    <scope>NUCLEOTIDE SEQUENCE</scope>
    <source>
        <tissue evidence="1">Shoot tissue taken approximately 20 cm above the soil surface</tissue>
    </source>
</reference>